<dbReference type="PROSITE" id="PS50026">
    <property type="entry name" value="EGF_3"/>
    <property type="match status" value="1"/>
</dbReference>
<accession>A0ABM3WUX2</accession>
<dbReference type="Proteomes" id="UP001652624">
    <property type="component" value="Unplaced"/>
</dbReference>
<dbReference type="InterPro" id="IPR000742">
    <property type="entry name" value="EGF"/>
</dbReference>
<dbReference type="InterPro" id="IPR025615">
    <property type="entry name" value="TILa_dom"/>
</dbReference>
<sequence>MHPCTALGPAWRAAPASRASSSAVPRACPLARCGCKAQGIYYQQGDSFVSEDCAQRCTCISSGVLNCVPLGCRDGEVCTLGNLTRGCFREGPCLQNPCQNDGQCLEQGDHFTCECELGYGGDLCEEPQDVPPPPKAR</sequence>
<dbReference type="Gene3D" id="2.10.25.10">
    <property type="entry name" value="Laminin"/>
    <property type="match status" value="1"/>
</dbReference>
<dbReference type="GeneID" id="132536459"/>
<keyword evidence="3" id="KW-1185">Reference proteome</keyword>
<gene>
    <name evidence="4" type="primary">LOC132536459</name>
</gene>
<dbReference type="Pfam" id="PF12714">
    <property type="entry name" value="TILa"/>
    <property type="match status" value="1"/>
</dbReference>
<keyword evidence="1" id="KW-1015">Disulfide bond</keyword>
<feature type="domain" description="EGF-like" evidence="2">
    <location>
        <begin position="89"/>
        <end position="125"/>
    </location>
</feature>
<feature type="disulfide bond" evidence="1">
    <location>
        <begin position="115"/>
        <end position="124"/>
    </location>
</feature>
<keyword evidence="1" id="KW-0245">EGF-like domain</keyword>
<organism evidence="3 4">
    <name type="scientific">Erinaceus europaeus</name>
    <name type="common">Western European hedgehog</name>
    <dbReference type="NCBI Taxonomy" id="9365"/>
    <lineage>
        <taxon>Eukaryota</taxon>
        <taxon>Metazoa</taxon>
        <taxon>Chordata</taxon>
        <taxon>Craniata</taxon>
        <taxon>Vertebrata</taxon>
        <taxon>Euteleostomi</taxon>
        <taxon>Mammalia</taxon>
        <taxon>Eutheria</taxon>
        <taxon>Laurasiatheria</taxon>
        <taxon>Eulipotyphla</taxon>
        <taxon>Erinaceidae</taxon>
        <taxon>Erinaceinae</taxon>
        <taxon>Erinaceus</taxon>
    </lineage>
</organism>
<dbReference type="RefSeq" id="XP_060040347.1">
    <property type="nucleotide sequence ID" value="XM_060184364.1"/>
</dbReference>
<dbReference type="CDD" id="cd00054">
    <property type="entry name" value="EGF_CA"/>
    <property type="match status" value="1"/>
</dbReference>
<dbReference type="SMART" id="SM00181">
    <property type="entry name" value="EGF"/>
    <property type="match status" value="1"/>
</dbReference>
<dbReference type="Pfam" id="PF00008">
    <property type="entry name" value="EGF"/>
    <property type="match status" value="1"/>
</dbReference>
<reference evidence="4" key="1">
    <citation type="submission" date="2025-08" db="UniProtKB">
        <authorList>
            <consortium name="RefSeq"/>
        </authorList>
    </citation>
    <scope>IDENTIFICATION</scope>
</reference>
<evidence type="ECO:0000313" key="4">
    <source>
        <dbReference type="RefSeq" id="XP_060040347.1"/>
    </source>
</evidence>
<dbReference type="InterPro" id="IPR001007">
    <property type="entry name" value="VWF_dom"/>
</dbReference>
<dbReference type="PROSITE" id="PS01186">
    <property type="entry name" value="EGF_2"/>
    <property type="match status" value="1"/>
</dbReference>
<name>A0ABM3WUX2_ERIEU</name>
<protein>
    <submittedName>
        <fullName evidence="4">Zonadhesin-like</fullName>
    </submittedName>
</protein>
<dbReference type="SUPFAM" id="SSF57196">
    <property type="entry name" value="EGF/Laminin"/>
    <property type="match status" value="1"/>
</dbReference>
<comment type="caution">
    <text evidence="1">Lacks conserved residue(s) required for the propagation of feature annotation.</text>
</comment>
<dbReference type="PROSITE" id="PS00022">
    <property type="entry name" value="EGF_1"/>
    <property type="match status" value="1"/>
</dbReference>
<evidence type="ECO:0000313" key="3">
    <source>
        <dbReference type="Proteomes" id="UP001652624"/>
    </source>
</evidence>
<proteinExistence type="predicted"/>
<evidence type="ECO:0000259" key="2">
    <source>
        <dbReference type="PROSITE" id="PS50026"/>
    </source>
</evidence>
<dbReference type="SMART" id="SM00215">
    <property type="entry name" value="VWC_out"/>
    <property type="match status" value="1"/>
</dbReference>
<evidence type="ECO:0000256" key="1">
    <source>
        <dbReference type="PROSITE-ProRule" id="PRU00076"/>
    </source>
</evidence>